<organism evidence="7 8">
    <name type="scientific">Mangrovivirga halotolerans</name>
    <dbReference type="NCBI Taxonomy" id="2993936"/>
    <lineage>
        <taxon>Bacteria</taxon>
        <taxon>Pseudomonadati</taxon>
        <taxon>Bacteroidota</taxon>
        <taxon>Cytophagia</taxon>
        <taxon>Cytophagales</taxon>
        <taxon>Mangrovivirgaceae</taxon>
        <taxon>Mangrovivirga</taxon>
    </lineage>
</organism>
<name>A0ABT3RQ03_9BACT</name>
<evidence type="ECO:0000256" key="3">
    <source>
        <dbReference type="ARBA" id="ARBA00022989"/>
    </source>
</evidence>
<evidence type="ECO:0000256" key="1">
    <source>
        <dbReference type="ARBA" id="ARBA00004141"/>
    </source>
</evidence>
<evidence type="ECO:0000313" key="7">
    <source>
        <dbReference type="EMBL" id="MCX2743245.1"/>
    </source>
</evidence>
<dbReference type="InterPro" id="IPR006977">
    <property type="entry name" value="Yip1_dom"/>
</dbReference>
<gene>
    <name evidence="7" type="ORF">OO013_05175</name>
</gene>
<dbReference type="Proteomes" id="UP001209885">
    <property type="component" value="Unassembled WGS sequence"/>
</dbReference>
<evidence type="ECO:0000256" key="4">
    <source>
        <dbReference type="ARBA" id="ARBA00023136"/>
    </source>
</evidence>
<keyword evidence="2 5" id="KW-0812">Transmembrane</keyword>
<reference evidence="7 8" key="1">
    <citation type="submission" date="2022-11" db="EMBL/GenBank/DDBJ databases">
        <title>The characterization of three novel Bacteroidetes species and genomic analysis of their roles in tidal elemental geochemical cycles.</title>
        <authorList>
            <person name="Ma K."/>
        </authorList>
    </citation>
    <scope>NUCLEOTIDE SEQUENCE [LARGE SCALE GENOMIC DNA]</scope>
    <source>
        <strain evidence="7 8">M17</strain>
    </source>
</reference>
<keyword evidence="3 5" id="KW-1133">Transmembrane helix</keyword>
<dbReference type="Pfam" id="PF04893">
    <property type="entry name" value="Yip1"/>
    <property type="match status" value="1"/>
</dbReference>
<feature type="transmembrane region" description="Helical" evidence="5">
    <location>
        <begin position="80"/>
        <end position="105"/>
    </location>
</feature>
<sequence>MNNDNITLDENLVSSKREVANLSDSDIFKKIWTKPRMVMEFIDKNEYDKWLFPILIILGINTTLGNFIDNDFGGIFTNPAVSITFGLIIGALLGWISYYIFAAILKISGSWLGGEATTYELLRTTTYAVIPTLITAILSLAFQVLSLMEWGEFLANYTQLIVFIAAVFVIIAIVLFIWSIVNIIVGISVTQNFSIGRSIANFFLAIMMILIPIAFFIYYLVWTKVQYL</sequence>
<feature type="transmembrane region" description="Helical" evidence="5">
    <location>
        <begin position="199"/>
        <end position="221"/>
    </location>
</feature>
<feature type="domain" description="Yip1" evidence="6">
    <location>
        <begin position="30"/>
        <end position="214"/>
    </location>
</feature>
<dbReference type="EMBL" id="JAPFQN010000003">
    <property type="protein sequence ID" value="MCX2743245.1"/>
    <property type="molecule type" value="Genomic_DNA"/>
</dbReference>
<keyword evidence="4 5" id="KW-0472">Membrane</keyword>
<evidence type="ECO:0000313" key="8">
    <source>
        <dbReference type="Proteomes" id="UP001209885"/>
    </source>
</evidence>
<feature type="transmembrane region" description="Helical" evidence="5">
    <location>
        <begin position="126"/>
        <end position="148"/>
    </location>
</feature>
<accession>A0ABT3RQ03</accession>
<feature type="transmembrane region" description="Helical" evidence="5">
    <location>
        <begin position="160"/>
        <end position="187"/>
    </location>
</feature>
<proteinExistence type="predicted"/>
<dbReference type="RefSeq" id="WP_266055620.1">
    <property type="nucleotide sequence ID" value="NZ_JAPFQN010000003.1"/>
</dbReference>
<comment type="subcellular location">
    <subcellularLocation>
        <location evidence="1">Membrane</location>
        <topology evidence="1">Multi-pass membrane protein</topology>
    </subcellularLocation>
</comment>
<evidence type="ECO:0000256" key="5">
    <source>
        <dbReference type="SAM" id="Phobius"/>
    </source>
</evidence>
<keyword evidence="8" id="KW-1185">Reference proteome</keyword>
<evidence type="ECO:0000259" key="6">
    <source>
        <dbReference type="Pfam" id="PF04893"/>
    </source>
</evidence>
<comment type="caution">
    <text evidence="7">The sequence shown here is derived from an EMBL/GenBank/DDBJ whole genome shotgun (WGS) entry which is preliminary data.</text>
</comment>
<feature type="transmembrane region" description="Helical" evidence="5">
    <location>
        <begin position="50"/>
        <end position="68"/>
    </location>
</feature>
<evidence type="ECO:0000256" key="2">
    <source>
        <dbReference type="ARBA" id="ARBA00022692"/>
    </source>
</evidence>
<protein>
    <submittedName>
        <fullName evidence="7">Yip1 family protein</fullName>
    </submittedName>
</protein>